<keyword evidence="4" id="KW-1185">Reference proteome</keyword>
<dbReference type="PANTHER" id="PTHR12072">
    <property type="entry name" value="CWF19, CELL CYCLE CONTROL PROTEIN"/>
    <property type="match status" value="1"/>
</dbReference>
<organism evidence="3 4">
    <name type="scientific">Saccharomyces pastorianus</name>
    <name type="common">Lager yeast</name>
    <name type="synonym">Saccharomyces cerevisiae x Saccharomyces eubayanus</name>
    <dbReference type="NCBI Taxonomy" id="27292"/>
    <lineage>
        <taxon>Eukaryota</taxon>
        <taxon>Fungi</taxon>
        <taxon>Dikarya</taxon>
        <taxon>Ascomycota</taxon>
        <taxon>Saccharomycotina</taxon>
        <taxon>Saccharomycetes</taxon>
        <taxon>Saccharomycetales</taxon>
        <taxon>Saccharomycetaceae</taxon>
        <taxon>Saccharomyces</taxon>
    </lineage>
</organism>
<protein>
    <submittedName>
        <fullName evidence="3">Splicing factor that modulates turnover of branched RNAs</fullName>
    </submittedName>
</protein>
<dbReference type="PANTHER" id="PTHR12072:SF4">
    <property type="entry name" value="CWF19-LIKE PROTEIN 1"/>
    <property type="match status" value="1"/>
</dbReference>
<accession>A0A6C1DRH2</accession>
<evidence type="ECO:0000259" key="2">
    <source>
        <dbReference type="Pfam" id="PF04677"/>
    </source>
</evidence>
<sequence>MTNAKILVAHISESDADEAIRKIKKVNEKSGPFDLIIIFSNSYDENFELNTDGLPQLILLSCDKANNSKSKKINENVTLLHNMGTYKLANGITLSYFIYPDDTLQGEKKSILDEFGKSEDQVDILLTKEWGLSISERCGRLSGSEVVDELAKKLQARYHFAFSDEINFYELEPFQWERERLSRFLNIPKYGSGKKWAYAFNMPIGDNELKDEPEPPNLIANPYNSVVTNSNKRPLETETENSFDGDKQVLANREKNENKKIRTILPSSCHFCFSNPNLEDHMIISIGKLVYLTTAKGPLSVPKGDMDISGHCLIIPIEHIPKLDPSKNAELTQSILAYEASLVKMNYIKFDMCTIIFEIQSERSIHFHKQVIPVPKYLVLKFCSALDRQVHFNNEKFTRNAKLEFQCYDSHSSKQYVDVINNQSNNYLQFTVYETPEADPKIYLATFNASETIDLQFGRRVLAFLLNLPRRVKWNSSTCLQTKQQETIEAEKFQKAYRTYDISLTEN</sequence>
<evidence type="ECO:0000259" key="1">
    <source>
        <dbReference type="Pfam" id="PF04676"/>
    </source>
</evidence>
<dbReference type="InterPro" id="IPR040194">
    <property type="entry name" value="Cwf19-like"/>
</dbReference>
<dbReference type="GO" id="GO:0061632">
    <property type="term" value="F:RNA lariat debranching enzyme activator activity"/>
    <property type="evidence" value="ECO:0007669"/>
    <property type="project" value="TreeGrafter"/>
</dbReference>
<dbReference type="GO" id="GO:0000398">
    <property type="term" value="P:mRNA splicing, via spliceosome"/>
    <property type="evidence" value="ECO:0007669"/>
    <property type="project" value="TreeGrafter"/>
</dbReference>
<dbReference type="AlphaFoldDB" id="A0A6C1DRH2"/>
<evidence type="ECO:0000313" key="4">
    <source>
        <dbReference type="Proteomes" id="UP000501346"/>
    </source>
</evidence>
<proteinExistence type="predicted"/>
<dbReference type="InterPro" id="IPR006767">
    <property type="entry name" value="Cwf19-like_C_dom-2"/>
</dbReference>
<feature type="domain" description="Cwf19-like protein C-terminal" evidence="1">
    <location>
        <begin position="414"/>
        <end position="501"/>
    </location>
</feature>
<dbReference type="Proteomes" id="UP000501346">
    <property type="component" value="Chromosome ScVII"/>
</dbReference>
<evidence type="ECO:0000313" key="3">
    <source>
        <dbReference type="EMBL" id="QID79626.1"/>
    </source>
</evidence>
<name>A0A6C1DRH2_SACPS</name>
<gene>
    <name evidence="3" type="primary">DRN1_1</name>
    <name evidence="3" type="ORF">GRS66_001903</name>
</gene>
<dbReference type="InterPro" id="IPR036265">
    <property type="entry name" value="HIT-like_sf"/>
</dbReference>
<reference evidence="3 4" key="1">
    <citation type="journal article" date="2019" name="BMC Genomics">
        <title>Chromosome level assembly and comparative genome analysis confirm lager-brewing yeasts originated from a single hybridization.</title>
        <authorList>
            <person name="Salazar A.N."/>
            <person name="Gorter de Vries A.R."/>
            <person name="van den Broek M."/>
            <person name="Brouwers N."/>
            <person name="de la Torre Cortes P."/>
            <person name="Kuijpers N.G.A."/>
            <person name="Daran J.G."/>
            <person name="Abeel T."/>
        </authorList>
    </citation>
    <scope>NUCLEOTIDE SEQUENCE [LARGE SCALE GENOMIC DNA]</scope>
    <source>
        <strain evidence="3 4">CBS 1483</strain>
    </source>
</reference>
<dbReference type="InterPro" id="IPR006768">
    <property type="entry name" value="Cwf19-like_C_dom-1"/>
</dbReference>
<dbReference type="Pfam" id="PF04676">
    <property type="entry name" value="CwfJ_C_2"/>
    <property type="match status" value="1"/>
</dbReference>
<dbReference type="EMBL" id="CP048988">
    <property type="protein sequence ID" value="QID79626.1"/>
    <property type="molecule type" value="Genomic_DNA"/>
</dbReference>
<dbReference type="Pfam" id="PF04677">
    <property type="entry name" value="CwfJ_C_1"/>
    <property type="match status" value="1"/>
</dbReference>
<dbReference type="OrthoDB" id="444325at2759"/>
<feature type="domain" description="Cwf19-like C-terminal" evidence="2">
    <location>
        <begin position="257"/>
        <end position="380"/>
    </location>
</feature>
<dbReference type="SUPFAM" id="SSF54197">
    <property type="entry name" value="HIT-like"/>
    <property type="match status" value="1"/>
</dbReference>
<dbReference type="GO" id="GO:0071014">
    <property type="term" value="C:post-mRNA release spliceosomal complex"/>
    <property type="evidence" value="ECO:0007669"/>
    <property type="project" value="TreeGrafter"/>
</dbReference>